<evidence type="ECO:0000256" key="1">
    <source>
        <dbReference type="ARBA" id="ARBA00006484"/>
    </source>
</evidence>
<dbReference type="PRINTS" id="PR00080">
    <property type="entry name" value="SDRFAMILY"/>
</dbReference>
<evidence type="ECO:0000313" key="4">
    <source>
        <dbReference type="Proteomes" id="UP001172673"/>
    </source>
</evidence>
<dbReference type="CDD" id="cd05233">
    <property type="entry name" value="SDR_c"/>
    <property type="match status" value="1"/>
</dbReference>
<dbReference type="Gene3D" id="3.40.50.720">
    <property type="entry name" value="NAD(P)-binding Rossmann-like Domain"/>
    <property type="match status" value="1"/>
</dbReference>
<comment type="similarity">
    <text evidence="1">Belongs to the short-chain dehydrogenases/reductases (SDR) family.</text>
</comment>
<dbReference type="GO" id="GO:0016616">
    <property type="term" value="F:oxidoreductase activity, acting on the CH-OH group of donors, NAD or NADP as acceptor"/>
    <property type="evidence" value="ECO:0007669"/>
    <property type="project" value="TreeGrafter"/>
</dbReference>
<dbReference type="GO" id="GO:0030497">
    <property type="term" value="P:fatty acid elongation"/>
    <property type="evidence" value="ECO:0007669"/>
    <property type="project" value="TreeGrafter"/>
</dbReference>
<name>A0AA38XGK5_9EURO</name>
<dbReference type="PANTHER" id="PTHR42760:SF123">
    <property type="entry name" value="OXIDOREDUCTASE"/>
    <property type="match status" value="1"/>
</dbReference>
<evidence type="ECO:0000313" key="3">
    <source>
        <dbReference type="EMBL" id="KAJ9612971.1"/>
    </source>
</evidence>
<evidence type="ECO:0000256" key="2">
    <source>
        <dbReference type="ARBA" id="ARBA00022857"/>
    </source>
</evidence>
<dbReference type="InterPro" id="IPR036291">
    <property type="entry name" value="NAD(P)-bd_dom_sf"/>
</dbReference>
<proteinExistence type="inferred from homology"/>
<reference evidence="3" key="1">
    <citation type="submission" date="2022-10" db="EMBL/GenBank/DDBJ databases">
        <title>Culturing micro-colonial fungi from biological soil crusts in the Mojave desert and describing Neophaeococcomyces mojavensis, and introducing the new genera and species Taxawa tesnikishii.</title>
        <authorList>
            <person name="Kurbessoian T."/>
            <person name="Stajich J.E."/>
        </authorList>
    </citation>
    <scope>NUCLEOTIDE SEQUENCE</scope>
    <source>
        <strain evidence="3">TK_41</strain>
    </source>
</reference>
<organism evidence="3 4">
    <name type="scientific">Cladophialophora chaetospira</name>
    <dbReference type="NCBI Taxonomy" id="386627"/>
    <lineage>
        <taxon>Eukaryota</taxon>
        <taxon>Fungi</taxon>
        <taxon>Dikarya</taxon>
        <taxon>Ascomycota</taxon>
        <taxon>Pezizomycotina</taxon>
        <taxon>Eurotiomycetes</taxon>
        <taxon>Chaetothyriomycetidae</taxon>
        <taxon>Chaetothyriales</taxon>
        <taxon>Herpotrichiellaceae</taxon>
        <taxon>Cladophialophora</taxon>
    </lineage>
</organism>
<dbReference type="SUPFAM" id="SSF51735">
    <property type="entry name" value="NAD(P)-binding Rossmann-fold domains"/>
    <property type="match status" value="1"/>
</dbReference>
<keyword evidence="4" id="KW-1185">Reference proteome</keyword>
<dbReference type="PANTHER" id="PTHR42760">
    <property type="entry name" value="SHORT-CHAIN DEHYDROGENASES/REDUCTASES FAMILY MEMBER"/>
    <property type="match status" value="1"/>
</dbReference>
<dbReference type="AlphaFoldDB" id="A0AA38XGK5"/>
<comment type="caution">
    <text evidence="3">The sequence shown here is derived from an EMBL/GenBank/DDBJ whole genome shotgun (WGS) entry which is preliminary data.</text>
</comment>
<dbReference type="Pfam" id="PF13561">
    <property type="entry name" value="adh_short_C2"/>
    <property type="match status" value="1"/>
</dbReference>
<dbReference type="InterPro" id="IPR002347">
    <property type="entry name" value="SDR_fam"/>
</dbReference>
<sequence>MALYGETDVPGNVVITGAASGKAVANAFAKAKCSSLALLDLDEHGLSAVRASITEGQKGTASQAYLYTCDISNESSVIDTFRKIQHDLGRIDYAVNCAGVPGPEKPSHECDANDFDRTIAINLRGIFLCAREEIRMMKGQSLDAECYPGIPAVRSQRGAIVNIASGLGVAAMPNTTAYCASKAGVMALTRSDAVDYSSHRIRVNSVLPGATQTPMSHTNDTRRQAIEAVAVDVFTPMKRWGKAEEIADVCLFLCSNKASFVQGVAVPVDGGYLAM</sequence>
<accession>A0AA38XGK5</accession>
<dbReference type="EMBL" id="JAPDRK010000004">
    <property type="protein sequence ID" value="KAJ9612971.1"/>
    <property type="molecule type" value="Genomic_DNA"/>
</dbReference>
<gene>
    <name evidence="3" type="ORF">H2200_002912</name>
</gene>
<dbReference type="FunFam" id="3.40.50.720:FF:000084">
    <property type="entry name" value="Short-chain dehydrogenase reductase"/>
    <property type="match status" value="1"/>
</dbReference>
<dbReference type="Proteomes" id="UP001172673">
    <property type="component" value="Unassembled WGS sequence"/>
</dbReference>
<dbReference type="PRINTS" id="PR00081">
    <property type="entry name" value="GDHRDH"/>
</dbReference>
<protein>
    <submittedName>
        <fullName evidence="3">Uncharacterized protein</fullName>
    </submittedName>
</protein>
<keyword evidence="2" id="KW-0521">NADP</keyword>